<organism evidence="11 12">
    <name type="scientific">Microscilla marina ATCC 23134</name>
    <dbReference type="NCBI Taxonomy" id="313606"/>
    <lineage>
        <taxon>Bacteria</taxon>
        <taxon>Pseudomonadati</taxon>
        <taxon>Bacteroidota</taxon>
        <taxon>Cytophagia</taxon>
        <taxon>Cytophagales</taxon>
        <taxon>Microscillaceae</taxon>
        <taxon>Microscilla</taxon>
    </lineage>
</organism>
<keyword evidence="12" id="KW-1185">Reference proteome</keyword>
<evidence type="ECO:0000256" key="6">
    <source>
        <dbReference type="ARBA" id="ARBA00022801"/>
    </source>
</evidence>
<dbReference type="GO" id="GO:0005737">
    <property type="term" value="C:cytoplasm"/>
    <property type="evidence" value="ECO:0007669"/>
    <property type="project" value="UniProtKB-SubCell"/>
</dbReference>
<dbReference type="GO" id="GO:0043139">
    <property type="term" value="F:5'-3' DNA helicase activity"/>
    <property type="evidence" value="ECO:0007669"/>
    <property type="project" value="TreeGrafter"/>
</dbReference>
<dbReference type="GO" id="GO:0003677">
    <property type="term" value="F:DNA binding"/>
    <property type="evidence" value="ECO:0007669"/>
    <property type="project" value="UniProtKB-KW"/>
</dbReference>
<evidence type="ECO:0000256" key="5">
    <source>
        <dbReference type="ARBA" id="ARBA00022741"/>
    </source>
</evidence>
<dbReference type="Proteomes" id="UP000004095">
    <property type="component" value="Unassembled WGS sequence"/>
</dbReference>
<evidence type="ECO:0000256" key="8">
    <source>
        <dbReference type="ARBA" id="ARBA00022840"/>
    </source>
</evidence>
<evidence type="ECO:0000256" key="1">
    <source>
        <dbReference type="ARBA" id="ARBA00004496"/>
    </source>
</evidence>
<dbReference type="AlphaFoldDB" id="A1ZXH0"/>
<dbReference type="SMART" id="SM00382">
    <property type="entry name" value="AAA"/>
    <property type="match status" value="1"/>
</dbReference>
<dbReference type="GO" id="GO:0016787">
    <property type="term" value="F:hydrolase activity"/>
    <property type="evidence" value="ECO:0007669"/>
    <property type="project" value="UniProtKB-KW"/>
</dbReference>
<dbReference type="InterPro" id="IPR050534">
    <property type="entry name" value="Coronavir_polyprotein_1ab"/>
</dbReference>
<evidence type="ECO:0000256" key="7">
    <source>
        <dbReference type="ARBA" id="ARBA00022806"/>
    </source>
</evidence>
<comment type="similarity">
    <text evidence="2">Belongs to the DNA2/NAM7 helicase family.</text>
</comment>
<keyword evidence="5" id="KW-0547">Nucleotide-binding</keyword>
<dbReference type="FunFam" id="3.40.50.300:FF:000326">
    <property type="entry name" value="P-loop containing nucleoside triphosphate hydrolase"/>
    <property type="match status" value="1"/>
</dbReference>
<accession>A1ZXH0</accession>
<evidence type="ECO:0000256" key="3">
    <source>
        <dbReference type="ARBA" id="ARBA00012551"/>
    </source>
</evidence>
<name>A1ZXH0_MICM2</name>
<dbReference type="Pfam" id="PF13087">
    <property type="entry name" value="AAA_12"/>
    <property type="match status" value="1"/>
</dbReference>
<dbReference type="PANTHER" id="PTHR43788">
    <property type="entry name" value="DNA2/NAM7 HELICASE FAMILY MEMBER"/>
    <property type="match status" value="1"/>
</dbReference>
<evidence type="ECO:0000259" key="10">
    <source>
        <dbReference type="SMART" id="SM00382"/>
    </source>
</evidence>
<dbReference type="Pfam" id="PF13086">
    <property type="entry name" value="AAA_11"/>
    <property type="match status" value="1"/>
</dbReference>
<dbReference type="GO" id="GO:0005524">
    <property type="term" value="F:ATP binding"/>
    <property type="evidence" value="ECO:0007669"/>
    <property type="project" value="UniProtKB-KW"/>
</dbReference>
<comment type="subcellular location">
    <subcellularLocation>
        <location evidence="1">Cytoplasm</location>
    </subcellularLocation>
</comment>
<comment type="caution">
    <text evidence="11">The sequence shown here is derived from an EMBL/GenBank/DDBJ whole genome shotgun (WGS) entry which is preliminary data.</text>
</comment>
<keyword evidence="8" id="KW-0067">ATP-binding</keyword>
<keyword evidence="4" id="KW-0963">Cytoplasm</keyword>
<protein>
    <recommendedName>
        <fullName evidence="3">DNA helicase</fullName>
        <ecNumber evidence="3">3.6.4.12</ecNumber>
    </recommendedName>
</protein>
<feature type="domain" description="AAA+ ATPase" evidence="10">
    <location>
        <begin position="197"/>
        <end position="425"/>
    </location>
</feature>
<dbReference type="eggNOG" id="COG1112">
    <property type="taxonomic scope" value="Bacteria"/>
</dbReference>
<keyword evidence="6" id="KW-0378">Hydrolase</keyword>
<dbReference type="SUPFAM" id="SSF52540">
    <property type="entry name" value="P-loop containing nucleoside triphosphate hydrolases"/>
    <property type="match status" value="1"/>
</dbReference>
<keyword evidence="9" id="KW-0175">Coiled coil</keyword>
<reference evidence="11 12" key="1">
    <citation type="submission" date="2007-01" db="EMBL/GenBank/DDBJ databases">
        <authorList>
            <person name="Haygood M."/>
            <person name="Podell S."/>
            <person name="Anderson C."/>
            <person name="Hopkinson B."/>
            <person name="Roe K."/>
            <person name="Barbeau K."/>
            <person name="Gaasterland T."/>
            <person name="Ferriera S."/>
            <person name="Johnson J."/>
            <person name="Kravitz S."/>
            <person name="Beeson K."/>
            <person name="Sutton G."/>
            <person name="Rogers Y.-H."/>
            <person name="Friedman R."/>
            <person name="Frazier M."/>
            <person name="Venter J.C."/>
        </authorList>
    </citation>
    <scope>NUCLEOTIDE SEQUENCE [LARGE SCALE GENOMIC DNA]</scope>
    <source>
        <strain evidence="11 12">ATCC 23134</strain>
    </source>
</reference>
<dbReference type="Gene3D" id="2.40.30.270">
    <property type="match status" value="1"/>
</dbReference>
<sequence length="649" mass="73706">MQHFDKLLELLNIEKEEDQRQYQNQMVLTPLSERKKKGVSWYPVTVKSTEIGTGENYYISFERVTELRQNHSFQVGDMVSLFNNSSKQGKKSSISGVITYVKRDAMRVAFSVDELPEWVEYGTLGIDLLFDAVTYKEMDAAVRKVVSSEDPRVIELRDVLIGKKKARFLDKSELPDYYEVATLNESQNEAVQNILRAQDVAIIHGPPGTGKTTTMVAAVKLTLQQEKQVLVTAPSNTAVDLLTKRLLAKGVSVIRVGNPARVNEDLIPFSLESQIAQHPDYKLLKKIRRDADEYKKMAAKYKRNFGKEEREQRKLMFAEASKLKHEAYALEKYIVDSLLNNTQVVTATLVGSVNKFIRYRRFSTVFIDEAGQALEPACWIPLLKSERVVFAGDHCQLPPTIKSFDAAKGGLTETLFEQVIKKQAVDVMLKTQYRMHEHIMQFSNKEFYQGELLAADTVVNHRLFAHADLQGEMINQPVEFIDTAGCGFEEKTMAETGSKYNPDEAGILLKHWIQLATQLQLAEPDMLKEGWFSAGIISPYQAQVKHLKELFAEHPDLTEVAPWTDINSIDGFQGQERDVVYISMVRSNDKGKIGFLEDTRRMNVALTRARKKLVVIGDSGTLGQNAFYQHFLDYIDSIGAYRSAWEWMG</sequence>
<dbReference type="OrthoDB" id="9757917at2"/>
<dbReference type="CDD" id="cd18808">
    <property type="entry name" value="SF1_C_Upf1"/>
    <property type="match status" value="1"/>
</dbReference>
<dbReference type="GO" id="GO:0005694">
    <property type="term" value="C:chromosome"/>
    <property type="evidence" value="ECO:0007669"/>
    <property type="project" value="UniProtKB-ARBA"/>
</dbReference>
<dbReference type="Pfam" id="PF21138">
    <property type="entry name" value="SMUBP-2_HCS1_1B"/>
    <property type="match status" value="1"/>
</dbReference>
<dbReference type="GO" id="GO:0003723">
    <property type="term" value="F:RNA binding"/>
    <property type="evidence" value="ECO:0007669"/>
    <property type="project" value="InterPro"/>
</dbReference>
<dbReference type="InterPro" id="IPR048761">
    <property type="entry name" value="SMUBP-2_HCS1_1B"/>
</dbReference>
<dbReference type="InterPro" id="IPR027417">
    <property type="entry name" value="P-loop_NTPase"/>
</dbReference>
<dbReference type="InterPro" id="IPR047187">
    <property type="entry name" value="SF1_C_Upf1"/>
</dbReference>
<dbReference type="InterPro" id="IPR003593">
    <property type="entry name" value="AAA+_ATPase"/>
</dbReference>
<gene>
    <name evidence="11" type="ORF">M23134_04977</name>
</gene>
<keyword evidence="11" id="KW-0238">DNA-binding</keyword>
<dbReference type="EMBL" id="AAWS01000058">
    <property type="protein sequence ID" value="EAY24938.1"/>
    <property type="molecule type" value="Genomic_DNA"/>
</dbReference>
<evidence type="ECO:0000313" key="11">
    <source>
        <dbReference type="EMBL" id="EAY24938.1"/>
    </source>
</evidence>
<dbReference type="RefSeq" id="WP_002703866.1">
    <property type="nucleotide sequence ID" value="NZ_AAWS01000058.1"/>
</dbReference>
<evidence type="ECO:0000256" key="4">
    <source>
        <dbReference type="ARBA" id="ARBA00022490"/>
    </source>
</evidence>
<dbReference type="EC" id="3.6.4.12" evidence="3"/>
<evidence type="ECO:0000313" key="12">
    <source>
        <dbReference type="Proteomes" id="UP000004095"/>
    </source>
</evidence>
<feature type="coiled-coil region" evidence="9">
    <location>
        <begin position="284"/>
        <end position="311"/>
    </location>
</feature>
<dbReference type="PANTHER" id="PTHR43788:SF8">
    <property type="entry name" value="DNA-BINDING PROTEIN SMUBP-2"/>
    <property type="match status" value="1"/>
</dbReference>
<keyword evidence="7" id="KW-0347">Helicase</keyword>
<dbReference type="InterPro" id="IPR041679">
    <property type="entry name" value="DNA2/NAM7-like_C"/>
</dbReference>
<dbReference type="Gene3D" id="3.40.50.300">
    <property type="entry name" value="P-loop containing nucleotide triphosphate hydrolases"/>
    <property type="match status" value="2"/>
</dbReference>
<evidence type="ECO:0000256" key="2">
    <source>
        <dbReference type="ARBA" id="ARBA00007913"/>
    </source>
</evidence>
<proteinExistence type="inferred from homology"/>
<dbReference type="eggNOG" id="COG0507">
    <property type="taxonomic scope" value="Bacteria"/>
</dbReference>
<dbReference type="InterPro" id="IPR041677">
    <property type="entry name" value="DNA2/NAM7_AAA_11"/>
</dbReference>
<evidence type="ECO:0000256" key="9">
    <source>
        <dbReference type="SAM" id="Coils"/>
    </source>
</evidence>